<dbReference type="EMBL" id="VYQE01000002">
    <property type="protein sequence ID" value="KAA9008980.1"/>
    <property type="molecule type" value="Genomic_DNA"/>
</dbReference>
<dbReference type="InterPro" id="IPR010331">
    <property type="entry name" value="ExoD"/>
</dbReference>
<sequence length="195" mass="20717">MSSPSHAIEDILDSLHHAAERDGSISVDETVDALDHRGYGPFLFVPALVEITPIGGIPGVPTLLAVIIAIFAAQIAWGREDLWLPGVLSKRTVKASRMRQAADSLQPIARRLDRWFPGRLPQLTRTSVIRTAGVICLLLCFTVPPLELIPFASTAPMAAIATFGLAFSLRDGLLMAIGYALTAVAVGVGLTALIG</sequence>
<dbReference type="Proteomes" id="UP000326554">
    <property type="component" value="Unassembled WGS sequence"/>
</dbReference>
<dbReference type="Pfam" id="PF06055">
    <property type="entry name" value="ExoD"/>
    <property type="match status" value="1"/>
</dbReference>
<dbReference type="RefSeq" id="WP_150444513.1">
    <property type="nucleotide sequence ID" value="NZ_VYQE01000002.1"/>
</dbReference>
<feature type="transmembrane region" description="Helical" evidence="1">
    <location>
        <begin position="176"/>
        <end position="194"/>
    </location>
</feature>
<name>A0A5J5GLH4_9RHOB</name>
<dbReference type="PIRSF" id="PIRSF033239">
    <property type="entry name" value="ExoD"/>
    <property type="match status" value="1"/>
</dbReference>
<keyword evidence="1" id="KW-1133">Transmembrane helix</keyword>
<dbReference type="PANTHER" id="PTHR41795:SF1">
    <property type="entry name" value="EXOPOLYSACCHARIDE SYNTHESIS PROTEIN"/>
    <property type="match status" value="1"/>
</dbReference>
<evidence type="ECO:0000256" key="1">
    <source>
        <dbReference type="SAM" id="Phobius"/>
    </source>
</evidence>
<keyword evidence="1" id="KW-0812">Transmembrane</keyword>
<protein>
    <submittedName>
        <fullName evidence="2">Exopolysaccharide biosynthesis protein</fullName>
    </submittedName>
</protein>
<dbReference type="PANTHER" id="PTHR41795">
    <property type="entry name" value="EXOPOLYSACCHARIDE SYNTHESIS PROTEIN"/>
    <property type="match status" value="1"/>
</dbReference>
<feature type="transmembrane region" description="Helical" evidence="1">
    <location>
        <begin position="51"/>
        <end position="73"/>
    </location>
</feature>
<evidence type="ECO:0000313" key="2">
    <source>
        <dbReference type="EMBL" id="KAA9008980.1"/>
    </source>
</evidence>
<proteinExistence type="predicted"/>
<organism evidence="2 3">
    <name type="scientific">Histidinibacterium aquaticum</name>
    <dbReference type="NCBI Taxonomy" id="2613962"/>
    <lineage>
        <taxon>Bacteria</taxon>
        <taxon>Pseudomonadati</taxon>
        <taxon>Pseudomonadota</taxon>
        <taxon>Alphaproteobacteria</taxon>
        <taxon>Rhodobacterales</taxon>
        <taxon>Paracoccaceae</taxon>
        <taxon>Histidinibacterium</taxon>
    </lineage>
</organism>
<keyword evidence="3" id="KW-1185">Reference proteome</keyword>
<reference evidence="2 3" key="1">
    <citation type="submission" date="2019-09" db="EMBL/GenBank/DDBJ databases">
        <authorList>
            <person name="Park J.-S."/>
            <person name="Choi H.-J."/>
        </authorList>
    </citation>
    <scope>NUCLEOTIDE SEQUENCE [LARGE SCALE GENOMIC DNA]</scope>
    <source>
        <strain evidence="2 3">176SS1-4</strain>
    </source>
</reference>
<dbReference type="AlphaFoldDB" id="A0A5J5GLH4"/>
<evidence type="ECO:0000313" key="3">
    <source>
        <dbReference type="Proteomes" id="UP000326554"/>
    </source>
</evidence>
<comment type="caution">
    <text evidence="2">The sequence shown here is derived from an EMBL/GenBank/DDBJ whole genome shotgun (WGS) entry which is preliminary data.</text>
</comment>
<keyword evidence="1" id="KW-0472">Membrane</keyword>
<gene>
    <name evidence="2" type="ORF">F3S47_06905</name>
</gene>
<accession>A0A5J5GLH4</accession>